<dbReference type="EMBL" id="AP027151">
    <property type="protein sequence ID" value="BDV41299.1"/>
    <property type="molecule type" value="Genomic_DNA"/>
</dbReference>
<sequence length="109" mass="11739">MLTDRLSMLACVIRYSLVPASRRAPPVPLSQLPLPLPPGEFMVVSRTLVARWLASPGQFGDCATGMIATLFPDCPAIGGPFLLFRLKRLGFSGARVKVVKEGLLVCASR</sequence>
<proteinExistence type="predicted"/>
<dbReference type="Proteomes" id="UP001317705">
    <property type="component" value="Chromosome"/>
</dbReference>
<evidence type="ECO:0000313" key="1">
    <source>
        <dbReference type="EMBL" id="BDV41299.1"/>
    </source>
</evidence>
<keyword evidence="2" id="KW-1185">Reference proteome</keyword>
<gene>
    <name evidence="1" type="ORF">GURASL_02220</name>
</gene>
<protein>
    <submittedName>
        <fullName evidence="1">Uncharacterized protein</fullName>
    </submittedName>
</protein>
<organism evidence="1 2">
    <name type="scientific">Geotalea uraniireducens</name>
    <dbReference type="NCBI Taxonomy" id="351604"/>
    <lineage>
        <taxon>Bacteria</taxon>
        <taxon>Pseudomonadati</taxon>
        <taxon>Thermodesulfobacteriota</taxon>
        <taxon>Desulfuromonadia</taxon>
        <taxon>Geobacterales</taxon>
        <taxon>Geobacteraceae</taxon>
        <taxon>Geotalea</taxon>
    </lineage>
</organism>
<name>A0ABM8EG96_9BACT</name>
<reference evidence="1 2" key="1">
    <citation type="submission" date="2022-12" db="EMBL/GenBank/DDBJ databases">
        <title>Polyphasic characterization of Geotalea uranireducens NIT-SL11 newly isolated from a complex of sewage sludge and microbially reduced graphene oxide.</title>
        <authorList>
            <person name="Xie L."/>
            <person name="Yoshida N."/>
            <person name="Meng L."/>
        </authorList>
    </citation>
    <scope>NUCLEOTIDE SEQUENCE [LARGE SCALE GENOMIC DNA]</scope>
    <source>
        <strain evidence="1 2">NIT-SL11</strain>
    </source>
</reference>
<evidence type="ECO:0000313" key="2">
    <source>
        <dbReference type="Proteomes" id="UP001317705"/>
    </source>
</evidence>
<accession>A0ABM8EG96</accession>